<sequence>MAAPDTSAPDQHLDLKGLKCPLPVLRSRKVLAGLRPGAVLVVEASDPMSVIDIPHMCSEDGHALLAQDKTGNSLRFTIRRGAQKNEV</sequence>
<dbReference type="Pfam" id="PF01206">
    <property type="entry name" value="TusA"/>
    <property type="match status" value="1"/>
</dbReference>
<dbReference type="PANTHER" id="PTHR33279:SF6">
    <property type="entry name" value="SULFUR CARRIER PROTEIN YEDF-RELATED"/>
    <property type="match status" value="1"/>
</dbReference>
<comment type="similarity">
    <text evidence="1">Belongs to the sulfur carrier protein TusA family.</text>
</comment>
<name>A0A0K6HSR4_9HYPH</name>
<dbReference type="PROSITE" id="PS01148">
    <property type="entry name" value="UPF0033"/>
    <property type="match status" value="1"/>
</dbReference>
<organism evidence="3 4">
    <name type="scientific">Pannonibacter indicus</name>
    <dbReference type="NCBI Taxonomy" id="466044"/>
    <lineage>
        <taxon>Bacteria</taxon>
        <taxon>Pseudomonadati</taxon>
        <taxon>Pseudomonadota</taxon>
        <taxon>Alphaproteobacteria</taxon>
        <taxon>Hyphomicrobiales</taxon>
        <taxon>Stappiaceae</taxon>
        <taxon>Pannonibacter</taxon>
    </lineage>
</organism>
<keyword evidence="3" id="KW-0808">Transferase</keyword>
<proteinExistence type="inferred from homology"/>
<dbReference type="RefSeq" id="WP_055454864.1">
    <property type="nucleotide sequence ID" value="NZ_CYHE01000002.1"/>
</dbReference>
<dbReference type="Gene3D" id="3.30.110.40">
    <property type="entry name" value="TusA-like domain"/>
    <property type="match status" value="1"/>
</dbReference>
<dbReference type="PANTHER" id="PTHR33279">
    <property type="entry name" value="SULFUR CARRIER PROTEIN YEDF-RELATED"/>
    <property type="match status" value="1"/>
</dbReference>
<dbReference type="Proteomes" id="UP000183900">
    <property type="component" value="Unassembled WGS sequence"/>
</dbReference>
<evidence type="ECO:0000256" key="1">
    <source>
        <dbReference type="ARBA" id="ARBA00008984"/>
    </source>
</evidence>
<dbReference type="SUPFAM" id="SSF64307">
    <property type="entry name" value="SirA-like"/>
    <property type="match status" value="1"/>
</dbReference>
<accession>A0A0K6HSR4</accession>
<gene>
    <name evidence="3" type="ORF">Ga0061067_102577</name>
</gene>
<dbReference type="EMBL" id="CYHE01000002">
    <property type="protein sequence ID" value="CUA93934.1"/>
    <property type="molecule type" value="Genomic_DNA"/>
</dbReference>
<evidence type="ECO:0000313" key="4">
    <source>
        <dbReference type="Proteomes" id="UP000183900"/>
    </source>
</evidence>
<dbReference type="CDD" id="cd00291">
    <property type="entry name" value="SirA_YedF_YeeD"/>
    <property type="match status" value="1"/>
</dbReference>
<dbReference type="InterPro" id="IPR036868">
    <property type="entry name" value="TusA-like_sf"/>
</dbReference>
<evidence type="ECO:0000313" key="3">
    <source>
        <dbReference type="EMBL" id="CUA93934.1"/>
    </source>
</evidence>
<evidence type="ECO:0000259" key="2">
    <source>
        <dbReference type="PROSITE" id="PS01148"/>
    </source>
</evidence>
<reference evidence="4" key="1">
    <citation type="submission" date="2015-08" db="EMBL/GenBank/DDBJ databases">
        <authorList>
            <person name="Varghese N."/>
        </authorList>
    </citation>
    <scope>NUCLEOTIDE SEQUENCE [LARGE SCALE GENOMIC DNA]</scope>
    <source>
        <strain evidence="4">DSM 23407</strain>
    </source>
</reference>
<dbReference type="GO" id="GO:0016740">
    <property type="term" value="F:transferase activity"/>
    <property type="evidence" value="ECO:0007669"/>
    <property type="project" value="UniProtKB-KW"/>
</dbReference>
<dbReference type="InterPro" id="IPR001455">
    <property type="entry name" value="TusA-like"/>
</dbReference>
<dbReference type="OrthoDB" id="9797551at2"/>
<keyword evidence="4" id="KW-1185">Reference proteome</keyword>
<feature type="domain" description="UPF0033" evidence="2">
    <location>
        <begin position="13"/>
        <end position="37"/>
    </location>
</feature>
<protein>
    <submittedName>
        <fullName evidence="3">TusA-related sulfurtransferase</fullName>
    </submittedName>
</protein>
<dbReference type="AlphaFoldDB" id="A0A0K6HSR4"/>